<dbReference type="Proteomes" id="UP000308600">
    <property type="component" value="Unassembled WGS sequence"/>
</dbReference>
<gene>
    <name evidence="1" type="ORF">BDN72DRAFT_841311</name>
</gene>
<organism evidence="1 2">
    <name type="scientific">Pluteus cervinus</name>
    <dbReference type="NCBI Taxonomy" id="181527"/>
    <lineage>
        <taxon>Eukaryota</taxon>
        <taxon>Fungi</taxon>
        <taxon>Dikarya</taxon>
        <taxon>Basidiomycota</taxon>
        <taxon>Agaricomycotina</taxon>
        <taxon>Agaricomycetes</taxon>
        <taxon>Agaricomycetidae</taxon>
        <taxon>Agaricales</taxon>
        <taxon>Pluteineae</taxon>
        <taxon>Pluteaceae</taxon>
        <taxon>Pluteus</taxon>
    </lineage>
</organism>
<keyword evidence="2" id="KW-1185">Reference proteome</keyword>
<accession>A0ACD3AU39</accession>
<reference evidence="1 2" key="1">
    <citation type="journal article" date="2019" name="Nat. Ecol. Evol.">
        <title>Megaphylogeny resolves global patterns of mushroom evolution.</title>
        <authorList>
            <person name="Varga T."/>
            <person name="Krizsan K."/>
            <person name="Foldi C."/>
            <person name="Dima B."/>
            <person name="Sanchez-Garcia M."/>
            <person name="Sanchez-Ramirez S."/>
            <person name="Szollosi G.J."/>
            <person name="Szarkandi J.G."/>
            <person name="Papp V."/>
            <person name="Albert L."/>
            <person name="Andreopoulos W."/>
            <person name="Angelini C."/>
            <person name="Antonin V."/>
            <person name="Barry K.W."/>
            <person name="Bougher N.L."/>
            <person name="Buchanan P."/>
            <person name="Buyck B."/>
            <person name="Bense V."/>
            <person name="Catcheside P."/>
            <person name="Chovatia M."/>
            <person name="Cooper J."/>
            <person name="Damon W."/>
            <person name="Desjardin D."/>
            <person name="Finy P."/>
            <person name="Geml J."/>
            <person name="Haridas S."/>
            <person name="Hughes K."/>
            <person name="Justo A."/>
            <person name="Karasinski D."/>
            <person name="Kautmanova I."/>
            <person name="Kiss B."/>
            <person name="Kocsube S."/>
            <person name="Kotiranta H."/>
            <person name="LaButti K.M."/>
            <person name="Lechner B.E."/>
            <person name="Liimatainen K."/>
            <person name="Lipzen A."/>
            <person name="Lukacs Z."/>
            <person name="Mihaltcheva S."/>
            <person name="Morgado L.N."/>
            <person name="Niskanen T."/>
            <person name="Noordeloos M.E."/>
            <person name="Ohm R.A."/>
            <person name="Ortiz-Santana B."/>
            <person name="Ovrebo C."/>
            <person name="Racz N."/>
            <person name="Riley R."/>
            <person name="Savchenko A."/>
            <person name="Shiryaev A."/>
            <person name="Soop K."/>
            <person name="Spirin V."/>
            <person name="Szebenyi C."/>
            <person name="Tomsovsky M."/>
            <person name="Tulloss R.E."/>
            <person name="Uehling J."/>
            <person name="Grigoriev I.V."/>
            <person name="Vagvolgyi C."/>
            <person name="Papp T."/>
            <person name="Martin F.M."/>
            <person name="Miettinen O."/>
            <person name="Hibbett D.S."/>
            <person name="Nagy L.G."/>
        </authorList>
    </citation>
    <scope>NUCLEOTIDE SEQUENCE [LARGE SCALE GENOMIC DNA]</scope>
    <source>
        <strain evidence="1 2">NL-1719</strain>
    </source>
</reference>
<name>A0ACD3AU39_9AGAR</name>
<sequence>MAMFVDRIHAERDRIDEEIRKLQGRILELCSARNQLAPVAQLPNEILTKIFCLARNATPPPCGWTSLTVSWVCRHWRLVALRFPHLWTIIDFPNRDWMEGFLLRSGQGALYINIPHIGPGALSAVPLFLLYLPRIVSLDLGASGRTYVCATNWDFTPAPNLQSLTLRNFTLSNNIFSGNYPSLRDLSLNTCVADWIQLPISSDLVGLHIINPASSTSTAILAGILGFLPKLEILELARTLLEEDGPGPNNLPRIPLLNLRTLKIQHEACNSALALFPRLSIPPSAQVSLLLRPEDPDEFSDTILAVQGCRLHPAWHISQLTFNVGNRLQILLGEACTDTRQFTWINFSFLLPSEIREELNTQNIMDICHSLHLANLQSFEIGGKLSPYDPGLWHTTLGNLPRLYNLKAYDHFARQFLRYLNDEAKKLMAAEQTNPLGSSQHRPAFRTLQSLVLANLRDKAPQYEDITRLRWALGPRKIYLERLPKLVLTVGSALPPEVIGSFGHVVGEFLQMLAPPGQGDSGDQDEDSEDEREAEDDDEDDDDDDD</sequence>
<protein>
    <submittedName>
        <fullName evidence="1">Uncharacterized protein</fullName>
    </submittedName>
</protein>
<evidence type="ECO:0000313" key="1">
    <source>
        <dbReference type="EMBL" id="TFK68836.1"/>
    </source>
</evidence>
<dbReference type="EMBL" id="ML208343">
    <property type="protein sequence ID" value="TFK68836.1"/>
    <property type="molecule type" value="Genomic_DNA"/>
</dbReference>
<proteinExistence type="predicted"/>
<evidence type="ECO:0000313" key="2">
    <source>
        <dbReference type="Proteomes" id="UP000308600"/>
    </source>
</evidence>